<keyword evidence="2" id="KW-1185">Reference proteome</keyword>
<evidence type="ECO:0000313" key="2">
    <source>
        <dbReference type="Proteomes" id="UP001606134"/>
    </source>
</evidence>
<name>A0ABW7HK35_9BURK</name>
<proteinExistence type="predicted"/>
<evidence type="ECO:0000313" key="1">
    <source>
        <dbReference type="EMBL" id="MFG6490038.1"/>
    </source>
</evidence>
<accession>A0ABW7HK35</accession>
<dbReference type="EMBL" id="JBIGIC010000017">
    <property type="protein sequence ID" value="MFG6490038.1"/>
    <property type="molecule type" value="Genomic_DNA"/>
</dbReference>
<protein>
    <recommendedName>
        <fullName evidence="3">Transposase IS200-like domain-containing protein</fullName>
    </recommendedName>
</protein>
<dbReference type="RefSeq" id="WP_394416733.1">
    <property type="nucleotide sequence ID" value="NZ_JBIGIC010000017.1"/>
</dbReference>
<dbReference type="Proteomes" id="UP001606134">
    <property type="component" value="Unassembled WGS sequence"/>
</dbReference>
<evidence type="ECO:0008006" key="3">
    <source>
        <dbReference type="Google" id="ProtNLM"/>
    </source>
</evidence>
<sequence length="335" mass="35914">MDRSIFGGEAAKVWHIYWQAVVGRDLVAHAWLARQIRTRLIGAHESQGRQLLYYVILPREIHLLSLLQNDDSAAALGNGLSNMIAKRVRQVDGTSGAVFMDRYKAQWISDVDALCSEVRMLAWRPVSLSRSAVPSNYVFAALRPILGLSLSEGLHVNALLELLGESAPLGRIALRRALASRPTDLETLQWELGKGLVSARGTAGAAGAVARHVKGPAAALVAASASKSIDGALELVELWVATRLGIEPGPLLAEGRGFLASRGRALVACLAVQIGLCPASYAARHFKRAKATLSEQMAAIRKRPADKTILATPPDRIVREAIALLAHKLEAGDGT</sequence>
<reference evidence="1 2" key="1">
    <citation type="submission" date="2024-08" db="EMBL/GenBank/DDBJ databases">
        <authorList>
            <person name="Lu H."/>
        </authorList>
    </citation>
    <scope>NUCLEOTIDE SEQUENCE [LARGE SCALE GENOMIC DNA]</scope>
    <source>
        <strain evidence="1 2">BYS78W</strain>
    </source>
</reference>
<organism evidence="1 2">
    <name type="scientific">Pelomonas candidula</name>
    <dbReference type="NCBI Taxonomy" id="3299025"/>
    <lineage>
        <taxon>Bacteria</taxon>
        <taxon>Pseudomonadati</taxon>
        <taxon>Pseudomonadota</taxon>
        <taxon>Betaproteobacteria</taxon>
        <taxon>Burkholderiales</taxon>
        <taxon>Sphaerotilaceae</taxon>
        <taxon>Roseateles</taxon>
    </lineage>
</organism>
<comment type="caution">
    <text evidence="1">The sequence shown here is derived from an EMBL/GenBank/DDBJ whole genome shotgun (WGS) entry which is preliminary data.</text>
</comment>
<gene>
    <name evidence="1" type="ORF">ACG04R_25400</name>
</gene>